<dbReference type="Proteomes" id="UP001172386">
    <property type="component" value="Unassembled WGS sequence"/>
</dbReference>
<organism evidence="1 2">
    <name type="scientific">Neophaeococcomyces mojaviensis</name>
    <dbReference type="NCBI Taxonomy" id="3383035"/>
    <lineage>
        <taxon>Eukaryota</taxon>
        <taxon>Fungi</taxon>
        <taxon>Dikarya</taxon>
        <taxon>Ascomycota</taxon>
        <taxon>Pezizomycotina</taxon>
        <taxon>Eurotiomycetes</taxon>
        <taxon>Chaetothyriomycetidae</taxon>
        <taxon>Chaetothyriales</taxon>
        <taxon>Chaetothyriales incertae sedis</taxon>
        <taxon>Neophaeococcomyces</taxon>
    </lineage>
</organism>
<evidence type="ECO:0000313" key="2">
    <source>
        <dbReference type="Proteomes" id="UP001172386"/>
    </source>
</evidence>
<name>A0ACC3AJZ9_9EURO</name>
<comment type="caution">
    <text evidence="1">The sequence shown here is derived from an EMBL/GenBank/DDBJ whole genome shotgun (WGS) entry which is preliminary data.</text>
</comment>
<protein>
    <submittedName>
        <fullName evidence="1">Uncharacterized protein</fullName>
    </submittedName>
</protein>
<proteinExistence type="predicted"/>
<gene>
    <name evidence="1" type="ORF">H2198_000441</name>
</gene>
<sequence length="334" mass="37178">MSTNFIRRRKPLLDLGRTTFLSLSREHYITCLESSVGVQQAIQPKYWCKHCSTYVKDTPFERKQHESTGKHQGNLKRFLQGIQKDHAKVEREKDKAKAEVERLNRIVGSASSSTPLLGSGQPSRSAKSSPASLSAADQKRQWAQLAEMGIAVPGDAGADNATASDWQIVSRNVAPESESLQPDETLNLGIRKRKFEGQEEEEEAGETVVRKGWGSTTKRYPGQSSEDLGKLLAAPIFRKRTGAEASPKDEEKEEEVDNNIKREPTDSDIGPASPTQRHDHEIQIAASRHDPEIKNEATSEETKAHRLDDSQEILAPVFKKRRAKISQPINNAHG</sequence>
<reference evidence="1" key="1">
    <citation type="submission" date="2022-10" db="EMBL/GenBank/DDBJ databases">
        <title>Culturing micro-colonial fungi from biological soil crusts in the Mojave desert and describing Neophaeococcomyces mojavensis, and introducing the new genera and species Taxawa tesnikishii.</title>
        <authorList>
            <person name="Kurbessoian T."/>
            <person name="Stajich J.E."/>
        </authorList>
    </citation>
    <scope>NUCLEOTIDE SEQUENCE</scope>
    <source>
        <strain evidence="1">JES_112</strain>
    </source>
</reference>
<keyword evidence="2" id="KW-1185">Reference proteome</keyword>
<dbReference type="EMBL" id="JAPDRQ010000004">
    <property type="protein sequence ID" value="KAJ9664223.1"/>
    <property type="molecule type" value="Genomic_DNA"/>
</dbReference>
<evidence type="ECO:0000313" key="1">
    <source>
        <dbReference type="EMBL" id="KAJ9664223.1"/>
    </source>
</evidence>
<accession>A0ACC3AJZ9</accession>